<name>A0A2G5H8S0_CERBT</name>
<protein>
    <submittedName>
        <fullName evidence="3">Uncharacterized protein</fullName>
    </submittedName>
</protein>
<reference evidence="3 4" key="1">
    <citation type="submission" date="2015-10" db="EMBL/GenBank/DDBJ databases">
        <title>The cercosporin biosynthetic gene cluster was horizontally transferred to several fungal lineages and shown to be expanded in Cercospora beticola based on microsynteny with recipient genomes.</title>
        <authorList>
            <person name="De Jonge R."/>
            <person name="Ebert M.K."/>
            <person name="Suttle J.C."/>
            <person name="Jurick Ii W.M."/>
            <person name="Secor G.A."/>
            <person name="Thomma B.P."/>
            <person name="Van De Peer Y."/>
            <person name="Bolton M.D."/>
        </authorList>
    </citation>
    <scope>NUCLEOTIDE SEQUENCE [LARGE SCALE GENOMIC DNA]</scope>
    <source>
        <strain evidence="3 4">09-40</strain>
    </source>
</reference>
<dbReference type="Proteomes" id="UP000230605">
    <property type="component" value="Chromosome 5"/>
</dbReference>
<proteinExistence type="predicted"/>
<dbReference type="AlphaFoldDB" id="A0A2G5H8S0"/>
<evidence type="ECO:0000256" key="1">
    <source>
        <dbReference type="SAM" id="MobiDB-lite"/>
    </source>
</evidence>
<feature type="compositionally biased region" description="Low complexity" evidence="1">
    <location>
        <begin position="528"/>
        <end position="549"/>
    </location>
</feature>
<sequence>MLTSRALIIAAAVLDGSLLVAANDYVVRTYTTEEPSVVEYTTAYETPCTTELEYPDPPKYETETVTETYTEPGKTIKKYKTVTKTKTLPAKTRTETSTYITTTTEVYKKTIYKPVTYTATATVTNNVTDTIISRTTDIVISRTTDFDTVISTSTIVSEVTTTVNGTPIVVPTTIFITQDAPPASTIVSEVTLPAPPPQIITEESTVTLPASTITTTIVQSGTTITSEIILPPSIIVQTVTQIPDPVTVSQGPPPPQTIIEPAQTVTITVPGPQQLITVAPPAPLCSATGVVPVSDTAGCEGRNCQIEFGEEAAVWWSDYPSEQAPPLLTAITFINTARRQTCITTSCNTELFTLSYSSSRAACVRPPCPSNSINHECQIVVGPLVLPDNSTTSVTQVGQSGWNLRLGPTATANDVGLCGGGVPQCVTATSRSLETPLIYIGDVIPVNNTGATPTNYILPQIGEYFPPGDPFGACETATLNSLGGFGVPTRLRARQAAIDPKVSAWKGVPDLVVREVQYAEPEAAETGSPTSPAETSATATPPTVVVPDSSPSPVPPPSNAVPSPTDTSAEPPTPSADISDYISPTSASPPTQNTDVVDSTSSDDGPDATVPGTVTENISGTMVVTNTVYYSMIAPPNQQRILEGISSLQTEDIAALPSESLAAVLSSLVSLGGEEATVTPEPARRPSGGSSGSDSDDSSGGSSSSGSNSGNGITTQTGAGEGLAQWRTSAFGWWLVVVALIFVMA</sequence>
<comment type="caution">
    <text evidence="3">The sequence shown here is derived from an EMBL/GenBank/DDBJ whole genome shotgun (WGS) entry which is preliminary data.</text>
</comment>
<feature type="chain" id="PRO_5013619851" evidence="2">
    <location>
        <begin position="23"/>
        <end position="745"/>
    </location>
</feature>
<gene>
    <name evidence="3" type="ORF">CB0940_06758</name>
</gene>
<evidence type="ECO:0000313" key="4">
    <source>
        <dbReference type="Proteomes" id="UP000230605"/>
    </source>
</evidence>
<evidence type="ECO:0000313" key="3">
    <source>
        <dbReference type="EMBL" id="PIA88927.1"/>
    </source>
</evidence>
<organism evidence="3 4">
    <name type="scientific">Cercospora beticola</name>
    <name type="common">Sugarbeet leaf spot fungus</name>
    <dbReference type="NCBI Taxonomy" id="122368"/>
    <lineage>
        <taxon>Eukaryota</taxon>
        <taxon>Fungi</taxon>
        <taxon>Dikarya</taxon>
        <taxon>Ascomycota</taxon>
        <taxon>Pezizomycotina</taxon>
        <taxon>Dothideomycetes</taxon>
        <taxon>Dothideomycetidae</taxon>
        <taxon>Mycosphaerellales</taxon>
        <taxon>Mycosphaerellaceae</taxon>
        <taxon>Cercospora</taxon>
    </lineage>
</organism>
<feature type="compositionally biased region" description="Low complexity" evidence="1">
    <location>
        <begin position="698"/>
        <end position="712"/>
    </location>
</feature>
<feature type="signal peptide" evidence="2">
    <location>
        <begin position="1"/>
        <end position="22"/>
    </location>
</feature>
<dbReference type="EMBL" id="LKMD01000108">
    <property type="protein sequence ID" value="PIA88927.1"/>
    <property type="molecule type" value="Genomic_DNA"/>
</dbReference>
<dbReference type="OrthoDB" id="3650270at2759"/>
<keyword evidence="2" id="KW-0732">Signal</keyword>
<feature type="compositionally biased region" description="Polar residues" evidence="1">
    <location>
        <begin position="582"/>
        <end position="593"/>
    </location>
</feature>
<feature type="region of interest" description="Disordered" evidence="1">
    <location>
        <begin position="521"/>
        <end position="614"/>
    </location>
</feature>
<feature type="region of interest" description="Disordered" evidence="1">
    <location>
        <begin position="674"/>
        <end position="716"/>
    </location>
</feature>
<feature type="compositionally biased region" description="Pro residues" evidence="1">
    <location>
        <begin position="550"/>
        <end position="559"/>
    </location>
</feature>
<feature type="compositionally biased region" description="Low complexity" evidence="1">
    <location>
        <begin position="594"/>
        <end position="603"/>
    </location>
</feature>
<accession>A0A2G5H8S0</accession>
<evidence type="ECO:0000256" key="2">
    <source>
        <dbReference type="SAM" id="SignalP"/>
    </source>
</evidence>